<dbReference type="Pfam" id="PF00046">
    <property type="entry name" value="Homeodomain"/>
    <property type="match status" value="1"/>
</dbReference>
<dbReference type="GO" id="GO:0006351">
    <property type="term" value="P:DNA-templated transcription"/>
    <property type="evidence" value="ECO:0007669"/>
    <property type="project" value="InterPro"/>
</dbReference>
<accession>A0A9D3XDG1</accession>
<keyword evidence="7 9" id="KW-0804">Transcription</keyword>
<comment type="function">
    <text evidence="9">Sequence-specific transcription factor which is part of a developmental regulatory system that provides cells with specific positional identities on the anterior-posterior axis.</text>
</comment>
<sequence length="264" mass="30103">MAMSTSGTLSNYYVDSFIIHESEDLVQSRYASAPLAPPTRQPALSDHPEFTPCSFQSKTSVFSTSWNPVHPPSANNVPTVYHPYVHHQAPMAAPDGRYMRSWLEPMPGSLSFPGLPSSRHYGIKPEPLAARRGDCTTFDTHTTLSLSDYACGSPPADRDKQPSEGAFSENNGENETNGEKPQIDPNNPAANWLHARSTRKKRCPYTKHQTLELEKEFLFNMYLTRDRRYEVARLLNLTERQVKIWFQNRRMKMKKINKDRAKDE</sequence>
<evidence type="ECO:0000256" key="1">
    <source>
        <dbReference type="ARBA" id="ARBA00004123"/>
    </source>
</evidence>
<organism evidence="14 15">
    <name type="scientific">Mauremys mutica</name>
    <name type="common">yellowpond turtle</name>
    <dbReference type="NCBI Taxonomy" id="74926"/>
    <lineage>
        <taxon>Eukaryota</taxon>
        <taxon>Metazoa</taxon>
        <taxon>Chordata</taxon>
        <taxon>Craniata</taxon>
        <taxon>Vertebrata</taxon>
        <taxon>Euteleostomi</taxon>
        <taxon>Archelosauria</taxon>
        <taxon>Testudinata</taxon>
        <taxon>Testudines</taxon>
        <taxon>Cryptodira</taxon>
        <taxon>Durocryptodira</taxon>
        <taxon>Testudinoidea</taxon>
        <taxon>Geoemydidae</taxon>
        <taxon>Geoemydinae</taxon>
        <taxon>Mauremys</taxon>
    </lineage>
</organism>
<dbReference type="Pfam" id="PF04617">
    <property type="entry name" value="Hox9_act"/>
    <property type="match status" value="1"/>
</dbReference>
<name>A0A9D3XDG1_9SAUR</name>
<dbReference type="Gene3D" id="1.10.10.60">
    <property type="entry name" value="Homeodomain-like"/>
    <property type="match status" value="1"/>
</dbReference>
<dbReference type="PANTHER" id="PTHR45970:SF3">
    <property type="entry name" value="HOMEOBOX PROTEIN HOX-A9"/>
    <property type="match status" value="1"/>
</dbReference>
<protein>
    <recommendedName>
        <fullName evidence="9">Homeobox protein</fullName>
    </recommendedName>
</protein>
<dbReference type="InterPro" id="IPR020479">
    <property type="entry name" value="HD_metazoa"/>
</dbReference>
<dbReference type="SUPFAM" id="SSF46689">
    <property type="entry name" value="Homeodomain-like"/>
    <property type="match status" value="1"/>
</dbReference>
<feature type="domain" description="Homeobox" evidence="13">
    <location>
        <begin position="196"/>
        <end position="256"/>
    </location>
</feature>
<keyword evidence="5 9" id="KW-0238">DNA-binding</keyword>
<dbReference type="GO" id="GO:0000981">
    <property type="term" value="F:DNA-binding transcription factor activity, RNA polymerase II-specific"/>
    <property type="evidence" value="ECO:0007669"/>
    <property type="project" value="UniProtKB-UniRule"/>
</dbReference>
<dbReference type="GO" id="GO:0000978">
    <property type="term" value="F:RNA polymerase II cis-regulatory region sequence-specific DNA binding"/>
    <property type="evidence" value="ECO:0007669"/>
    <property type="project" value="TreeGrafter"/>
</dbReference>
<evidence type="ECO:0000256" key="9">
    <source>
        <dbReference type="PIRNR" id="PIRNR037109"/>
    </source>
</evidence>
<dbReference type="GO" id="GO:0009952">
    <property type="term" value="P:anterior/posterior pattern specification"/>
    <property type="evidence" value="ECO:0007669"/>
    <property type="project" value="TreeGrafter"/>
</dbReference>
<comment type="caution">
    <text evidence="14">The sequence shown here is derived from an EMBL/GenBank/DDBJ whole genome shotgun (WGS) entry which is preliminary data.</text>
</comment>
<dbReference type="FunFam" id="1.10.10.60:FF:000018">
    <property type="entry name" value="Homeobox A10"/>
    <property type="match status" value="1"/>
</dbReference>
<reference evidence="14" key="1">
    <citation type="submission" date="2021-09" db="EMBL/GenBank/DDBJ databases">
        <title>The genome of Mauremys mutica provides insights into the evolution of semi-aquatic lifestyle.</title>
        <authorList>
            <person name="Gong S."/>
            <person name="Gao Y."/>
        </authorList>
    </citation>
    <scope>NUCLEOTIDE SEQUENCE</scope>
    <source>
        <strain evidence="14">MM-2020</strain>
        <tissue evidence="14">Muscle</tissue>
    </source>
</reference>
<proteinExistence type="inferred from homology"/>
<keyword evidence="15" id="KW-1185">Reference proteome</keyword>
<keyword evidence="4 9" id="KW-0805">Transcription regulation</keyword>
<dbReference type="PROSITE" id="PS00027">
    <property type="entry name" value="HOMEOBOX_1"/>
    <property type="match status" value="1"/>
</dbReference>
<dbReference type="GO" id="GO:0048704">
    <property type="term" value="P:embryonic skeletal system morphogenesis"/>
    <property type="evidence" value="ECO:0007669"/>
    <property type="project" value="TreeGrafter"/>
</dbReference>
<dbReference type="SMART" id="SM00389">
    <property type="entry name" value="HOX"/>
    <property type="match status" value="1"/>
</dbReference>
<evidence type="ECO:0000313" key="15">
    <source>
        <dbReference type="Proteomes" id="UP000827986"/>
    </source>
</evidence>
<evidence type="ECO:0000256" key="11">
    <source>
        <dbReference type="RuleBase" id="RU000682"/>
    </source>
</evidence>
<dbReference type="PIRSF" id="PIRSF037109">
    <property type="entry name" value="Homeobox_Hox9"/>
    <property type="match status" value="1"/>
</dbReference>
<keyword evidence="6 10" id="KW-0371">Homeobox</keyword>
<dbReference type="InterPro" id="IPR006711">
    <property type="entry name" value="Hox9_activation_N"/>
</dbReference>
<evidence type="ECO:0000256" key="4">
    <source>
        <dbReference type="ARBA" id="ARBA00023015"/>
    </source>
</evidence>
<dbReference type="InterPro" id="IPR001356">
    <property type="entry name" value="HD"/>
</dbReference>
<dbReference type="PRINTS" id="PR00024">
    <property type="entry name" value="HOMEOBOX"/>
</dbReference>
<evidence type="ECO:0000256" key="2">
    <source>
        <dbReference type="ARBA" id="ARBA00006317"/>
    </source>
</evidence>
<evidence type="ECO:0000256" key="5">
    <source>
        <dbReference type="ARBA" id="ARBA00023125"/>
    </source>
</evidence>
<keyword evidence="3 9" id="KW-0217">Developmental protein</keyword>
<dbReference type="InterPro" id="IPR009057">
    <property type="entry name" value="Homeodomain-like_sf"/>
</dbReference>
<evidence type="ECO:0000313" key="14">
    <source>
        <dbReference type="EMBL" id="KAH1177783.1"/>
    </source>
</evidence>
<comment type="similarity">
    <text evidence="2 9">Belongs to the Abd-B homeobox family.</text>
</comment>
<evidence type="ECO:0000256" key="7">
    <source>
        <dbReference type="ARBA" id="ARBA00023163"/>
    </source>
</evidence>
<evidence type="ECO:0000259" key="13">
    <source>
        <dbReference type="PROSITE" id="PS50071"/>
    </source>
</evidence>
<evidence type="ECO:0000256" key="6">
    <source>
        <dbReference type="ARBA" id="ARBA00023155"/>
    </source>
</evidence>
<dbReference type="GO" id="GO:0009954">
    <property type="term" value="P:proximal/distal pattern formation"/>
    <property type="evidence" value="ECO:0007669"/>
    <property type="project" value="TreeGrafter"/>
</dbReference>
<dbReference type="CDD" id="cd00086">
    <property type="entry name" value="homeodomain"/>
    <property type="match status" value="1"/>
</dbReference>
<feature type="DNA-binding region" description="Homeobox" evidence="10">
    <location>
        <begin position="198"/>
        <end position="257"/>
    </location>
</feature>
<evidence type="ECO:0000256" key="8">
    <source>
        <dbReference type="ARBA" id="ARBA00023242"/>
    </source>
</evidence>
<dbReference type="InterPro" id="IPR017970">
    <property type="entry name" value="Homeobox_CS"/>
</dbReference>
<dbReference type="PROSITE" id="PS50071">
    <property type="entry name" value="HOMEOBOX_2"/>
    <property type="match status" value="1"/>
</dbReference>
<dbReference type="EMBL" id="JAHDVG010000474">
    <property type="protein sequence ID" value="KAH1177783.1"/>
    <property type="molecule type" value="Genomic_DNA"/>
</dbReference>
<evidence type="ECO:0000256" key="12">
    <source>
        <dbReference type="SAM" id="MobiDB-lite"/>
    </source>
</evidence>
<dbReference type="Proteomes" id="UP000827986">
    <property type="component" value="Unassembled WGS sequence"/>
</dbReference>
<dbReference type="GO" id="GO:0005634">
    <property type="term" value="C:nucleus"/>
    <property type="evidence" value="ECO:0007669"/>
    <property type="project" value="UniProtKB-SubCell"/>
</dbReference>
<comment type="subcellular location">
    <subcellularLocation>
        <location evidence="1 9 10 11">Nucleus</location>
    </subcellularLocation>
</comment>
<feature type="region of interest" description="Disordered" evidence="12">
    <location>
        <begin position="149"/>
        <end position="190"/>
    </location>
</feature>
<dbReference type="PANTHER" id="PTHR45970">
    <property type="entry name" value="AGAP004664-PA"/>
    <property type="match status" value="1"/>
</dbReference>
<dbReference type="InterPro" id="IPR017112">
    <property type="entry name" value="HXA9/HXB9/HXC9"/>
</dbReference>
<evidence type="ECO:0000256" key="10">
    <source>
        <dbReference type="PROSITE-ProRule" id="PRU00108"/>
    </source>
</evidence>
<keyword evidence="8 9" id="KW-0539">Nucleus</keyword>
<gene>
    <name evidence="14" type="ORF">KIL84_011485</name>
</gene>
<evidence type="ECO:0000256" key="3">
    <source>
        <dbReference type="ARBA" id="ARBA00022473"/>
    </source>
</evidence>
<dbReference type="AlphaFoldDB" id="A0A9D3XDG1"/>
<dbReference type="OrthoDB" id="6159439at2759"/>